<sequence length="843" mass="92666">MSRLGAAPGSPTLAEQAEQARYRSRPVVAAPRVRVTTRLAKLLRLLIAVVGLLATWMLYTTSQRTDAFRSAAQRQAQYDSNLRDAHLDAQHWTDAFAASEAPATAALRASREGSYIAPIAAYAPFQARDTENGKSCLEMWIARGELCAGIDFSQHRKIDGVWTWANGTEARHKAARALYWTDGSTPLKRALPDAATPQTAAAKVTRDAPQLLDDGLPEANDETTEVIVGTDDELEIIAERPLVPTAVGGVAPAEVEESEHKAWTRPVGEVLVEGYGNTASRFEDNNELLFSLRSAQAHLREHLGVMHILTPDFADDQWTPGSTRFTAEDGQQRSGQLPQWLNISTPGVVTDDAAQAVSLAPGTKLAVHHNWQSFTPLAASAQVVTRSSGADALVAWKNTHLPTFNSIAIEMMMAFQPSISEHFYYSNDDTYLGTDVSASDFFSPLHGPNLVLRRSETVGPWREAPLNLGYNAGLHFASAMLSDRFGTRNRTYVVHTQKVVSKPLLLETVGMFAEELEPSVRRFRATGHDTNVWFLLYHTIMERHREAMLWSFFTLRSDSNLDGVLDEEEVSSMTEDLGIRPEHWDADGEVPIEFPLRQAPFSGENFLHAGLAPPQAAVIRHTSANGYVGGSYEGVHSSSWPRFLRNKGAGRVACKLSQECIAAVRPGSSTEDVFKLFAFEKPACGDCAIIRLLAASSARGLEAFLPEEGEVFPSRSEGESSTKASTPRLPVTSDWRATYFSVASVMGRTGWHGLSQRTFAMRLLLRYQYSISGMSRIFGRVQDQTSAGALVEELSTSAVTLICINDEIADSDSGTRSETMAYIKRFYLSMWPLPLSFERTDSA</sequence>
<dbReference type="EMBL" id="KZ819297">
    <property type="protein sequence ID" value="PWN96987.1"/>
    <property type="molecule type" value="Genomic_DNA"/>
</dbReference>
<keyword evidence="4" id="KW-0812">Transmembrane</keyword>
<keyword evidence="2" id="KW-0808">Transferase</keyword>
<feature type="transmembrane region" description="Helical" evidence="4">
    <location>
        <begin position="42"/>
        <end position="59"/>
    </location>
</feature>
<protein>
    <recommendedName>
        <fullName evidence="5">Stealth protein CR2 conserved region 2 domain-containing protein</fullName>
    </recommendedName>
</protein>
<dbReference type="GeneID" id="37272931"/>
<keyword evidence="7" id="KW-1185">Reference proteome</keyword>
<evidence type="ECO:0000256" key="2">
    <source>
        <dbReference type="ARBA" id="ARBA00022679"/>
    </source>
</evidence>
<feature type="domain" description="Stealth protein CR2 conserved region 2" evidence="5">
    <location>
        <begin position="397"/>
        <end position="444"/>
    </location>
</feature>
<feature type="region of interest" description="Disordered" evidence="3">
    <location>
        <begin position="1"/>
        <end position="21"/>
    </location>
</feature>
<dbReference type="GO" id="GO:0005794">
    <property type="term" value="C:Golgi apparatus"/>
    <property type="evidence" value="ECO:0007669"/>
    <property type="project" value="TreeGrafter"/>
</dbReference>
<dbReference type="InterPro" id="IPR021520">
    <property type="entry name" value="Stealth_CR2"/>
</dbReference>
<dbReference type="PANTHER" id="PTHR24045">
    <property type="match status" value="1"/>
</dbReference>
<accession>A0A316Z5C8</accession>
<comment type="similarity">
    <text evidence="1">Belongs to the stealth family.</text>
</comment>
<evidence type="ECO:0000256" key="1">
    <source>
        <dbReference type="ARBA" id="ARBA00007583"/>
    </source>
</evidence>
<gene>
    <name evidence="6" type="ORF">FA09DRAFT_361692</name>
</gene>
<dbReference type="RefSeq" id="XP_025597266.1">
    <property type="nucleotide sequence ID" value="XM_025745387.1"/>
</dbReference>
<reference evidence="6 7" key="1">
    <citation type="journal article" date="2018" name="Mol. Biol. Evol.">
        <title>Broad Genomic Sampling Reveals a Smut Pathogenic Ancestry of the Fungal Clade Ustilaginomycotina.</title>
        <authorList>
            <person name="Kijpornyongpan T."/>
            <person name="Mondo S.J."/>
            <person name="Barry K."/>
            <person name="Sandor L."/>
            <person name="Lee J."/>
            <person name="Lipzen A."/>
            <person name="Pangilinan J."/>
            <person name="LaButti K."/>
            <person name="Hainaut M."/>
            <person name="Henrissat B."/>
            <person name="Grigoriev I.V."/>
            <person name="Spatafora J.W."/>
            <person name="Aime M.C."/>
        </authorList>
    </citation>
    <scope>NUCLEOTIDE SEQUENCE [LARGE SCALE GENOMIC DNA]</scope>
    <source>
        <strain evidence="6 7">MCA 4186</strain>
    </source>
</reference>
<evidence type="ECO:0000313" key="6">
    <source>
        <dbReference type="EMBL" id="PWN96987.1"/>
    </source>
</evidence>
<keyword evidence="4" id="KW-0472">Membrane</keyword>
<evidence type="ECO:0000259" key="5">
    <source>
        <dbReference type="Pfam" id="PF11380"/>
    </source>
</evidence>
<dbReference type="PANTHER" id="PTHR24045:SF0">
    <property type="entry name" value="N-ACETYLGLUCOSAMINE-1-PHOSPHOTRANSFERASE SUBUNITS ALPHA_BETA"/>
    <property type="match status" value="1"/>
</dbReference>
<evidence type="ECO:0000313" key="7">
    <source>
        <dbReference type="Proteomes" id="UP000245946"/>
    </source>
</evidence>
<dbReference type="AlphaFoldDB" id="A0A316Z5C8"/>
<evidence type="ECO:0000256" key="3">
    <source>
        <dbReference type="SAM" id="MobiDB-lite"/>
    </source>
</evidence>
<dbReference type="STRING" id="58919.A0A316Z5C8"/>
<proteinExistence type="inferred from homology"/>
<evidence type="ECO:0000256" key="4">
    <source>
        <dbReference type="SAM" id="Phobius"/>
    </source>
</evidence>
<dbReference type="Pfam" id="PF11380">
    <property type="entry name" value="Stealth_CR2"/>
    <property type="match status" value="1"/>
</dbReference>
<dbReference type="InterPro" id="IPR047141">
    <property type="entry name" value="Stealth"/>
</dbReference>
<dbReference type="GO" id="GO:0003976">
    <property type="term" value="F:UDP-N-acetylglucosamine-lysosomal-enzyme N-acetylglucosaminephosphotransferase activity"/>
    <property type="evidence" value="ECO:0007669"/>
    <property type="project" value="TreeGrafter"/>
</dbReference>
<dbReference type="Proteomes" id="UP000245946">
    <property type="component" value="Unassembled WGS sequence"/>
</dbReference>
<keyword evidence="4" id="KW-1133">Transmembrane helix</keyword>
<dbReference type="GO" id="GO:0046835">
    <property type="term" value="P:carbohydrate phosphorylation"/>
    <property type="evidence" value="ECO:0007669"/>
    <property type="project" value="TreeGrafter"/>
</dbReference>
<dbReference type="OrthoDB" id="263283at2759"/>
<organism evidence="6 7">
    <name type="scientific">Tilletiopsis washingtonensis</name>
    <dbReference type="NCBI Taxonomy" id="58919"/>
    <lineage>
        <taxon>Eukaryota</taxon>
        <taxon>Fungi</taxon>
        <taxon>Dikarya</taxon>
        <taxon>Basidiomycota</taxon>
        <taxon>Ustilaginomycotina</taxon>
        <taxon>Exobasidiomycetes</taxon>
        <taxon>Entylomatales</taxon>
        <taxon>Entylomatales incertae sedis</taxon>
        <taxon>Tilletiopsis</taxon>
    </lineage>
</organism>
<name>A0A316Z5C8_9BASI</name>